<dbReference type="InterPro" id="IPR010373">
    <property type="entry name" value="DUF968"/>
</dbReference>
<keyword evidence="3" id="KW-1185">Reference proteome</keyword>
<feature type="region of interest" description="Disordered" evidence="1">
    <location>
        <begin position="1"/>
        <end position="25"/>
    </location>
</feature>
<comment type="caution">
    <text evidence="2">The sequence shown here is derived from an EMBL/GenBank/DDBJ whole genome shotgun (WGS) entry which is preliminary data.</text>
</comment>
<dbReference type="Proteomes" id="UP000199598">
    <property type="component" value="Unassembled WGS sequence"/>
</dbReference>
<accession>A0A1I4E3S6</accession>
<reference evidence="2 3" key="1">
    <citation type="submission" date="2016-10" db="EMBL/GenBank/DDBJ databases">
        <authorList>
            <person name="Varghese N."/>
            <person name="Submissions S."/>
        </authorList>
    </citation>
    <scope>NUCLEOTIDE SEQUENCE [LARGE SCALE GENOMIC DNA]</scope>
    <source>
        <strain evidence="2 3">DSM 16392</strain>
    </source>
</reference>
<organism evidence="2 3">
    <name type="scientific">Pseudovibrio ascidiaceicola</name>
    <dbReference type="NCBI Taxonomy" id="285279"/>
    <lineage>
        <taxon>Bacteria</taxon>
        <taxon>Pseudomonadati</taxon>
        <taxon>Pseudomonadota</taxon>
        <taxon>Alphaproteobacteria</taxon>
        <taxon>Hyphomicrobiales</taxon>
        <taxon>Stappiaceae</taxon>
        <taxon>Pseudovibrio</taxon>
    </lineage>
</organism>
<dbReference type="EMBL" id="FOSK01000013">
    <property type="protein sequence ID" value="SFK99913.1"/>
    <property type="molecule type" value="Genomic_DNA"/>
</dbReference>
<evidence type="ECO:0000256" key="1">
    <source>
        <dbReference type="SAM" id="MobiDB-lite"/>
    </source>
</evidence>
<protein>
    <submittedName>
        <fullName evidence="2">Uncharacterized protein</fullName>
    </submittedName>
</protein>
<evidence type="ECO:0000313" key="2">
    <source>
        <dbReference type="EMBL" id="SFK99913.1"/>
    </source>
</evidence>
<proteinExistence type="predicted"/>
<gene>
    <name evidence="2" type="ORF">SAMN04488518_113153</name>
</gene>
<evidence type="ECO:0000313" key="3">
    <source>
        <dbReference type="Proteomes" id="UP000199598"/>
    </source>
</evidence>
<dbReference type="Pfam" id="PF06147">
    <property type="entry name" value="DUF968"/>
    <property type="match status" value="1"/>
</dbReference>
<dbReference type="RefSeq" id="WP_093522812.1">
    <property type="nucleotide sequence ID" value="NZ_FOSK01000013.1"/>
</dbReference>
<name>A0A1I4E3S6_9HYPH</name>
<sequence>MGFRLRRPDTAFSYDPSGKEHARRKDEGHLAFVRKLPCLITGRYGVDPCHVRYGDPLYKKSRTGKGTKPDDCWVVPMIRKKHDEQHDQNEREFWRAQGIDPLAVARDLYAVSGDEEAAKRILTAARVRKAA</sequence>